<dbReference type="InterPro" id="IPR025528">
    <property type="entry name" value="BrnA_antitoxin"/>
</dbReference>
<dbReference type="AlphaFoldDB" id="A0A7U7GER4"/>
<reference evidence="2 3" key="1">
    <citation type="journal article" date="2014" name="ISME J.">
        <title>Candidatus Competibacter-lineage genomes retrieved from metagenomes reveal functional metabolic diversity.</title>
        <authorList>
            <person name="McIlroy S.J."/>
            <person name="Albertsen M."/>
            <person name="Andresen E.K."/>
            <person name="Saunders A.M."/>
            <person name="Kristiansen R."/>
            <person name="Stokholm-Bjerregaard M."/>
            <person name="Nielsen K.L."/>
            <person name="Nielsen P.H."/>
        </authorList>
    </citation>
    <scope>NUCLEOTIDE SEQUENCE [LARGE SCALE GENOMIC DNA]</scope>
    <source>
        <strain evidence="2 3">Run_B_J11</strain>
    </source>
</reference>
<comment type="caution">
    <text evidence="2">The sequence shown here is derived from an EMBL/GenBank/DDBJ whole genome shotgun (WGS) entry which is preliminary data.</text>
</comment>
<dbReference type="Proteomes" id="UP000019184">
    <property type="component" value="Unassembled WGS sequence"/>
</dbReference>
<gene>
    <name evidence="2" type="ORF">BN874_480012</name>
</gene>
<keyword evidence="3" id="KW-1185">Reference proteome</keyword>
<name>A0A7U7GER4_9GAMM</name>
<organism evidence="2 3">
    <name type="scientific">Candidatus Contendobacter odensis Run_B_J11</name>
    <dbReference type="NCBI Taxonomy" id="1400861"/>
    <lineage>
        <taxon>Bacteria</taxon>
        <taxon>Pseudomonadati</taxon>
        <taxon>Pseudomonadota</taxon>
        <taxon>Gammaproteobacteria</taxon>
        <taxon>Candidatus Competibacteraceae</taxon>
        <taxon>Candidatus Contendibacter</taxon>
    </lineage>
</organism>
<dbReference type="RefSeq" id="WP_034435202.1">
    <property type="nucleotide sequence ID" value="NZ_CBTK010000263.1"/>
</dbReference>
<accession>A0A7U7GER4</accession>
<evidence type="ECO:0000313" key="2">
    <source>
        <dbReference type="EMBL" id="CDH46516.1"/>
    </source>
</evidence>
<protein>
    <recommendedName>
        <fullName evidence="4">BrnA antitoxin family protein</fullName>
    </recommendedName>
</protein>
<dbReference type="EMBL" id="CBTK010000263">
    <property type="protein sequence ID" value="CDH46516.1"/>
    <property type="molecule type" value="Genomic_DNA"/>
</dbReference>
<feature type="region of interest" description="Disordered" evidence="1">
    <location>
        <begin position="21"/>
        <end position="40"/>
    </location>
</feature>
<dbReference type="Pfam" id="PF14384">
    <property type="entry name" value="BrnA_antitoxin"/>
    <property type="match status" value="1"/>
</dbReference>
<evidence type="ECO:0008006" key="4">
    <source>
        <dbReference type="Google" id="ProtNLM"/>
    </source>
</evidence>
<sequence>MKPNATSEKCFSPEQVAAALAAAPETPVTDADNPRTQPEDWDHAMVSHSYAELREKLAEKRRVRGAQKSPRKVPTTIRFDADVLAALKTTGSGWQTRVNTVMREWVQAHFTRS</sequence>
<evidence type="ECO:0000256" key="1">
    <source>
        <dbReference type="SAM" id="MobiDB-lite"/>
    </source>
</evidence>
<evidence type="ECO:0000313" key="3">
    <source>
        <dbReference type="Proteomes" id="UP000019184"/>
    </source>
</evidence>
<proteinExistence type="predicted"/>